<protein>
    <submittedName>
        <fullName evidence="1">Uncharacterized protein</fullName>
    </submittedName>
</protein>
<keyword evidence="2" id="KW-1185">Reference proteome</keyword>
<dbReference type="Proteomes" id="UP000653305">
    <property type="component" value="Unassembled WGS sequence"/>
</dbReference>
<reference evidence="1" key="1">
    <citation type="submission" date="2020-07" db="EMBL/GenBank/DDBJ databases">
        <title>Ethylene signaling mediates host invasion by parasitic plants.</title>
        <authorList>
            <person name="Yoshida S."/>
        </authorList>
    </citation>
    <scope>NUCLEOTIDE SEQUENCE</scope>
    <source>
        <strain evidence="1">Okayama</strain>
    </source>
</reference>
<evidence type="ECO:0000313" key="2">
    <source>
        <dbReference type="Proteomes" id="UP000653305"/>
    </source>
</evidence>
<comment type="caution">
    <text evidence="1">The sequence shown here is derived from an EMBL/GenBank/DDBJ whole genome shotgun (WGS) entry which is preliminary data.</text>
</comment>
<name>A0A830BZD0_9LAMI</name>
<dbReference type="EMBL" id="BMAC01000182">
    <property type="protein sequence ID" value="GFP89183.1"/>
    <property type="molecule type" value="Genomic_DNA"/>
</dbReference>
<evidence type="ECO:0000313" key="1">
    <source>
        <dbReference type="EMBL" id="GFP89183.1"/>
    </source>
</evidence>
<organism evidence="1 2">
    <name type="scientific">Phtheirospermum japonicum</name>
    <dbReference type="NCBI Taxonomy" id="374723"/>
    <lineage>
        <taxon>Eukaryota</taxon>
        <taxon>Viridiplantae</taxon>
        <taxon>Streptophyta</taxon>
        <taxon>Embryophyta</taxon>
        <taxon>Tracheophyta</taxon>
        <taxon>Spermatophyta</taxon>
        <taxon>Magnoliopsida</taxon>
        <taxon>eudicotyledons</taxon>
        <taxon>Gunneridae</taxon>
        <taxon>Pentapetalae</taxon>
        <taxon>asterids</taxon>
        <taxon>lamiids</taxon>
        <taxon>Lamiales</taxon>
        <taxon>Orobanchaceae</taxon>
        <taxon>Orobanchaceae incertae sedis</taxon>
        <taxon>Phtheirospermum</taxon>
    </lineage>
</organism>
<sequence length="83" mass="9724">MRPLISRSAASFHPPFEVMPSACRFPSAGPTPWDFRRRRRGFASPSFRNWGRGFRRASRRQELARPMPPVFSRRFLKFGKEQG</sequence>
<dbReference type="AlphaFoldDB" id="A0A830BZD0"/>
<gene>
    <name evidence="1" type="ORF">PHJA_001062000</name>
</gene>
<proteinExistence type="predicted"/>
<accession>A0A830BZD0</accession>